<feature type="transmembrane region" description="Helical" evidence="6">
    <location>
        <begin position="171"/>
        <end position="191"/>
    </location>
</feature>
<dbReference type="InterPro" id="IPR045062">
    <property type="entry name" value="Cyt_c_biogenesis_CcsA/CcmC"/>
</dbReference>
<protein>
    <submittedName>
        <fullName evidence="8">Cytochrome C biogenesis protein</fullName>
    </submittedName>
</protein>
<dbReference type="PANTHER" id="PTHR30071">
    <property type="entry name" value="HEME EXPORTER PROTEIN C"/>
    <property type="match status" value="1"/>
</dbReference>
<feature type="transmembrane region" description="Helical" evidence="6">
    <location>
        <begin position="29"/>
        <end position="48"/>
    </location>
</feature>
<evidence type="ECO:0000256" key="2">
    <source>
        <dbReference type="ARBA" id="ARBA00022692"/>
    </source>
</evidence>
<keyword evidence="5 6" id="KW-0472">Membrane</keyword>
<sequence>MPLLLLAVLLYLLSAGMFAVGTFTGANLRNLPSVALLLGFLSYALYFIHRYASTGHFPIGDIYGMVSLIGNLLVLLFSFMTLCFRRNVVDFGMIVAFIGFLTTLIGVPAREVGYKNPFYVYHILSAAVAYASLILGGLASLVKLIVEKKLRTKHIEGFMVPVNLLRKIERGFLNVGFLFLTFTLIFGSLWAKSFLGKHWINDPKLILTLVLWVYYAFLTHLNLVKGIRPSRLSLLSFVGFLMVVVSLTLIRHTVQ</sequence>
<evidence type="ECO:0000256" key="1">
    <source>
        <dbReference type="ARBA" id="ARBA00004141"/>
    </source>
</evidence>
<dbReference type="GO" id="GO:0020037">
    <property type="term" value="F:heme binding"/>
    <property type="evidence" value="ECO:0007669"/>
    <property type="project" value="InterPro"/>
</dbReference>
<feature type="domain" description="Cytochrome c assembly protein" evidence="7">
    <location>
        <begin position="61"/>
        <end position="246"/>
    </location>
</feature>
<dbReference type="InterPro" id="IPR002541">
    <property type="entry name" value="Cyt_c_assembly"/>
</dbReference>
<evidence type="ECO:0000256" key="6">
    <source>
        <dbReference type="SAM" id="Phobius"/>
    </source>
</evidence>
<feature type="transmembrane region" description="Helical" evidence="6">
    <location>
        <begin position="119"/>
        <end position="142"/>
    </location>
</feature>
<keyword evidence="3" id="KW-0201">Cytochrome c-type biogenesis</keyword>
<dbReference type="Proteomes" id="UP000885792">
    <property type="component" value="Unassembled WGS sequence"/>
</dbReference>
<dbReference type="PANTHER" id="PTHR30071:SF1">
    <property type="entry name" value="CYTOCHROME B_B6 PROTEIN-RELATED"/>
    <property type="match status" value="1"/>
</dbReference>
<proteinExistence type="predicted"/>
<dbReference type="AlphaFoldDB" id="A0A7C5Q995"/>
<name>A0A7C5Q995_AQUAO</name>
<dbReference type="GO" id="GO:0005886">
    <property type="term" value="C:plasma membrane"/>
    <property type="evidence" value="ECO:0007669"/>
    <property type="project" value="TreeGrafter"/>
</dbReference>
<keyword evidence="4 6" id="KW-1133">Transmembrane helix</keyword>
<feature type="transmembrane region" description="Helical" evidence="6">
    <location>
        <begin position="203"/>
        <end position="220"/>
    </location>
</feature>
<reference evidence="8" key="1">
    <citation type="journal article" date="2020" name="mSystems">
        <title>Genome- and Community-Level Interaction Insights into Carbon Utilization and Element Cycling Functions of Hydrothermarchaeota in Hydrothermal Sediment.</title>
        <authorList>
            <person name="Zhou Z."/>
            <person name="Liu Y."/>
            <person name="Xu W."/>
            <person name="Pan J."/>
            <person name="Luo Z.H."/>
            <person name="Li M."/>
        </authorList>
    </citation>
    <scope>NUCLEOTIDE SEQUENCE [LARGE SCALE GENOMIC DNA]</scope>
    <source>
        <strain evidence="8">HyVt-501</strain>
    </source>
</reference>
<gene>
    <name evidence="8" type="ORF">ENJ61_03340</name>
</gene>
<comment type="subcellular location">
    <subcellularLocation>
        <location evidence="1">Membrane</location>
        <topology evidence="1">Multi-pass membrane protein</topology>
    </subcellularLocation>
</comment>
<evidence type="ECO:0000256" key="4">
    <source>
        <dbReference type="ARBA" id="ARBA00022989"/>
    </source>
</evidence>
<dbReference type="GO" id="GO:0017004">
    <property type="term" value="P:cytochrome complex assembly"/>
    <property type="evidence" value="ECO:0007669"/>
    <property type="project" value="UniProtKB-KW"/>
</dbReference>
<dbReference type="EMBL" id="DRNB01000125">
    <property type="protein sequence ID" value="HHJ63919.1"/>
    <property type="molecule type" value="Genomic_DNA"/>
</dbReference>
<comment type="caution">
    <text evidence="8">The sequence shown here is derived from an EMBL/GenBank/DDBJ whole genome shotgun (WGS) entry which is preliminary data.</text>
</comment>
<evidence type="ECO:0000313" key="8">
    <source>
        <dbReference type="EMBL" id="HHJ63919.1"/>
    </source>
</evidence>
<organism evidence="8">
    <name type="scientific">Aquifex aeolicus</name>
    <dbReference type="NCBI Taxonomy" id="63363"/>
    <lineage>
        <taxon>Bacteria</taxon>
        <taxon>Pseudomonadati</taxon>
        <taxon>Aquificota</taxon>
        <taxon>Aquificia</taxon>
        <taxon>Aquificales</taxon>
        <taxon>Aquificaceae</taxon>
        <taxon>Aquifex</taxon>
    </lineage>
</organism>
<accession>A0A7C5Q995</accession>
<feature type="transmembrane region" description="Helical" evidence="6">
    <location>
        <begin position="60"/>
        <end position="82"/>
    </location>
</feature>
<keyword evidence="2 6" id="KW-0812">Transmembrane</keyword>
<evidence type="ECO:0000256" key="5">
    <source>
        <dbReference type="ARBA" id="ARBA00023136"/>
    </source>
</evidence>
<feature type="transmembrane region" description="Helical" evidence="6">
    <location>
        <begin position="232"/>
        <end position="250"/>
    </location>
</feature>
<evidence type="ECO:0000256" key="3">
    <source>
        <dbReference type="ARBA" id="ARBA00022748"/>
    </source>
</evidence>
<feature type="transmembrane region" description="Helical" evidence="6">
    <location>
        <begin position="88"/>
        <end position="107"/>
    </location>
</feature>
<dbReference type="Pfam" id="PF01578">
    <property type="entry name" value="Cytochrom_C_asm"/>
    <property type="match status" value="1"/>
</dbReference>
<evidence type="ECO:0000259" key="7">
    <source>
        <dbReference type="Pfam" id="PF01578"/>
    </source>
</evidence>